<feature type="region of interest" description="Disordered" evidence="1">
    <location>
        <begin position="365"/>
        <end position="398"/>
    </location>
</feature>
<dbReference type="EMBL" id="KB308311">
    <property type="protein sequence ID" value="ELT98027.1"/>
    <property type="molecule type" value="Genomic_DNA"/>
</dbReference>
<sequence length="1161" mass="128382">MENFVLYEEVGRGDNSIVYKGRRKGTINFVAIHCINKSKRPHITNLVRLTHEIHHPNMVKFYEWYETSNHLWLVVELCTGGSLETVIVQDDHLPESAVRMFGVDLVKGLHHLHSLGIIFSDFKPSKILLDGPGVLKFADFGLSRVEGEDLEELFGQFADAGETWTGDSEDSVKKEDDVPKQFKFMGSPSHLAPEVLQGKALTFASDLWSLGIILYQMYTGHPPFLADSFASLKEKIIHKELPLPKVKGSRMSSKPSTDFVSILNGLLKKDPTERLGWEGLVVDPFWQGALQHLTQDLDTSTDLRQSVQQSIANFSARNSVTSQYDLPKGNSVLGQIHDIQDMDRPGEELIQHVYYVMPLSPKDTASTLRPLTAPGSEDNDDHLSATSPQKRTQRLTCNPSDDRLSGLIFHDSDFTITAIVDNPKIMKPNSLKFDPKALPFPAITGEKLNKMNLNDLEKHLQSVCDGLSGSDKGPMSPKRVHLLNYTGSIAVSSSHVCDLLVQAGALSILCRLVKEAQHVEMKAKLCRVLALVANNTGDVDESVNLGEVMNGLTELVRDNFRNAKAKAAILPAFGEVLHLIATQEEIKGHSVESWPVTSMAYSFTIRCLQKGEEPIINHYVAKIIENVLSTSGPHAMKFATNEVGQLLWNVFMHGTADALRVAALAALCRITKISVSIFQNVLDKVGLPKLLAAMVTPVSRIQQNMVTMFLIFITADVRLSRLIQDKEFLLSVVRLLESPAIVIRAKAFLVLLEIVRSSPEMLLLACQNRLIMYVERDVRGRGNVGVSDGCQSDYLARCLELLTSCMVDSTPSIIKSILTSLESISGRKHPSTVQIKQLKVHLPQMKVAQHLAASSVFRPKLVSETFVEQLGVLMGHLKSIDTGATQIQSATGNSGTEDFMHCVFGVVECIAQHPAILTEYQGLFIERLLPPLATLVSSSGGDTRALSLRLFSEISCVFLTQSSVDPQTHKQQTKVLHGIITSVLLPQYEQILLEQDPLPSYALKLLNAMLEQNPATIREFEKLSLIPVLFQVLMDHQSSPVSMTMQQIASILSCFVSHKETHMADLYEQGYVDHLMRMLLEVATICTRSEDDLKAPVAMLLTLLDTLHATLKYVSDVVRKALQAKKAGGGGGTKEAEQAEVLLLTNKPFTDVTSILTQLVR</sequence>
<feature type="compositionally biased region" description="Polar residues" evidence="1">
    <location>
        <begin position="384"/>
        <end position="398"/>
    </location>
</feature>
<reference evidence="4" key="3">
    <citation type="submission" date="2015-06" db="UniProtKB">
        <authorList>
            <consortium name="EnsemblMetazoa"/>
        </authorList>
    </citation>
    <scope>IDENTIFICATION</scope>
</reference>
<evidence type="ECO:0000259" key="2">
    <source>
        <dbReference type="PROSITE" id="PS50011"/>
    </source>
</evidence>
<gene>
    <name evidence="3" type="ORF">CAPTEDRAFT_82100</name>
</gene>
<evidence type="ECO:0000256" key="1">
    <source>
        <dbReference type="SAM" id="MobiDB-lite"/>
    </source>
</evidence>
<feature type="non-terminal residue" evidence="3">
    <location>
        <position position="1161"/>
    </location>
</feature>
<dbReference type="InterPro" id="IPR056981">
    <property type="entry name" value="HEAT_ULK4_RUNKEL"/>
</dbReference>
<evidence type="ECO:0000313" key="5">
    <source>
        <dbReference type="Proteomes" id="UP000014760"/>
    </source>
</evidence>
<keyword evidence="5" id="KW-1185">Reference proteome</keyword>
<dbReference type="InterPro" id="IPR000719">
    <property type="entry name" value="Prot_kinase_dom"/>
</dbReference>
<dbReference type="GO" id="GO:0005524">
    <property type="term" value="F:ATP binding"/>
    <property type="evidence" value="ECO:0007669"/>
    <property type="project" value="InterPro"/>
</dbReference>
<dbReference type="PANTHER" id="PTHR46240:SF1">
    <property type="entry name" value="SERINE_THREONINE-PROTEIN KINASE ULK4"/>
    <property type="match status" value="1"/>
</dbReference>
<evidence type="ECO:0000313" key="4">
    <source>
        <dbReference type="EnsemblMetazoa" id="CapteP82100"/>
    </source>
</evidence>
<name>R7TWN8_CAPTE</name>
<dbReference type="PANTHER" id="PTHR46240">
    <property type="entry name" value="SER/THR PROTEIN KINASE ULK4"/>
    <property type="match status" value="1"/>
</dbReference>
<reference evidence="3 5" key="2">
    <citation type="journal article" date="2013" name="Nature">
        <title>Insights into bilaterian evolution from three spiralian genomes.</title>
        <authorList>
            <person name="Simakov O."/>
            <person name="Marletaz F."/>
            <person name="Cho S.J."/>
            <person name="Edsinger-Gonzales E."/>
            <person name="Havlak P."/>
            <person name="Hellsten U."/>
            <person name="Kuo D.H."/>
            <person name="Larsson T."/>
            <person name="Lv J."/>
            <person name="Arendt D."/>
            <person name="Savage R."/>
            <person name="Osoegawa K."/>
            <person name="de Jong P."/>
            <person name="Grimwood J."/>
            <person name="Chapman J.A."/>
            <person name="Shapiro H."/>
            <person name="Aerts A."/>
            <person name="Otillar R.P."/>
            <person name="Terry A.Y."/>
            <person name="Boore J.L."/>
            <person name="Grigoriev I.V."/>
            <person name="Lindberg D.R."/>
            <person name="Seaver E.C."/>
            <person name="Weisblat D.A."/>
            <person name="Putnam N.H."/>
            <person name="Rokhsar D.S."/>
        </authorList>
    </citation>
    <scope>NUCLEOTIDE SEQUENCE</scope>
    <source>
        <strain evidence="3 5">I ESC-2004</strain>
    </source>
</reference>
<accession>R7TWN8</accession>
<dbReference type="SUPFAM" id="SSF56112">
    <property type="entry name" value="Protein kinase-like (PK-like)"/>
    <property type="match status" value="1"/>
</dbReference>
<dbReference type="InterPro" id="IPR011989">
    <property type="entry name" value="ARM-like"/>
</dbReference>
<dbReference type="OrthoDB" id="24822at2759"/>
<dbReference type="STRING" id="283909.R7TWN8"/>
<dbReference type="Gene3D" id="1.10.510.10">
    <property type="entry name" value="Transferase(Phosphotransferase) domain 1"/>
    <property type="match status" value="1"/>
</dbReference>
<evidence type="ECO:0000313" key="3">
    <source>
        <dbReference type="EMBL" id="ELT98027.1"/>
    </source>
</evidence>
<dbReference type="HOGENOM" id="CLU_002110_0_0_1"/>
<dbReference type="GO" id="GO:0004672">
    <property type="term" value="F:protein kinase activity"/>
    <property type="evidence" value="ECO:0007669"/>
    <property type="project" value="InterPro"/>
</dbReference>
<dbReference type="EnsemblMetazoa" id="CapteT82100">
    <property type="protein sequence ID" value="CapteP82100"/>
    <property type="gene ID" value="CapteG82100"/>
</dbReference>
<dbReference type="EMBL" id="AMQN01010655">
    <property type="status" value="NOT_ANNOTATED_CDS"/>
    <property type="molecule type" value="Genomic_DNA"/>
</dbReference>
<dbReference type="InterPro" id="IPR011009">
    <property type="entry name" value="Kinase-like_dom_sf"/>
</dbReference>
<dbReference type="Pfam" id="PF00069">
    <property type="entry name" value="Pkinase"/>
    <property type="match status" value="1"/>
</dbReference>
<organism evidence="3">
    <name type="scientific">Capitella teleta</name>
    <name type="common">Polychaete worm</name>
    <dbReference type="NCBI Taxonomy" id="283909"/>
    <lineage>
        <taxon>Eukaryota</taxon>
        <taxon>Metazoa</taxon>
        <taxon>Spiralia</taxon>
        <taxon>Lophotrochozoa</taxon>
        <taxon>Annelida</taxon>
        <taxon>Polychaeta</taxon>
        <taxon>Sedentaria</taxon>
        <taxon>Scolecida</taxon>
        <taxon>Capitellidae</taxon>
        <taxon>Capitella</taxon>
    </lineage>
</organism>
<dbReference type="CDD" id="cd14010">
    <property type="entry name" value="STKc_ULK4"/>
    <property type="match status" value="1"/>
</dbReference>
<dbReference type="InterPro" id="IPR045906">
    <property type="entry name" value="ULK4"/>
</dbReference>
<protein>
    <recommendedName>
        <fullName evidence="2">Protein kinase domain-containing protein</fullName>
    </recommendedName>
</protein>
<dbReference type="OMA" id="NWYETNN"/>
<reference evidence="5" key="1">
    <citation type="submission" date="2012-12" db="EMBL/GenBank/DDBJ databases">
        <authorList>
            <person name="Hellsten U."/>
            <person name="Grimwood J."/>
            <person name="Chapman J.A."/>
            <person name="Shapiro H."/>
            <person name="Aerts A."/>
            <person name="Otillar R.P."/>
            <person name="Terry A.Y."/>
            <person name="Boore J.L."/>
            <person name="Simakov O."/>
            <person name="Marletaz F."/>
            <person name="Cho S.-J."/>
            <person name="Edsinger-Gonzales E."/>
            <person name="Havlak P."/>
            <person name="Kuo D.-H."/>
            <person name="Larsson T."/>
            <person name="Lv J."/>
            <person name="Arendt D."/>
            <person name="Savage R."/>
            <person name="Osoegawa K."/>
            <person name="de Jong P."/>
            <person name="Lindberg D.R."/>
            <person name="Seaver E.C."/>
            <person name="Weisblat D.A."/>
            <person name="Putnam N.H."/>
            <person name="Grigoriev I.V."/>
            <person name="Rokhsar D.S."/>
        </authorList>
    </citation>
    <scope>NUCLEOTIDE SEQUENCE</scope>
    <source>
        <strain evidence="5">I ESC-2004</strain>
    </source>
</reference>
<feature type="domain" description="Protein kinase" evidence="2">
    <location>
        <begin position="4"/>
        <end position="286"/>
    </location>
</feature>
<proteinExistence type="predicted"/>
<dbReference type="AlphaFoldDB" id="R7TWN8"/>
<dbReference type="Pfam" id="PF23606">
    <property type="entry name" value="HEAT_ULK4"/>
    <property type="match status" value="1"/>
</dbReference>
<dbReference type="Proteomes" id="UP000014760">
    <property type="component" value="Unassembled WGS sequence"/>
</dbReference>
<dbReference type="PROSITE" id="PS50011">
    <property type="entry name" value="PROTEIN_KINASE_DOM"/>
    <property type="match status" value="1"/>
</dbReference>
<dbReference type="Gene3D" id="1.25.10.10">
    <property type="entry name" value="Leucine-rich Repeat Variant"/>
    <property type="match status" value="2"/>
</dbReference>
<dbReference type="InterPro" id="IPR016024">
    <property type="entry name" value="ARM-type_fold"/>
</dbReference>
<dbReference type="SUPFAM" id="SSF48371">
    <property type="entry name" value="ARM repeat"/>
    <property type="match status" value="1"/>
</dbReference>